<accession>A0A0X3VVW3</accession>
<evidence type="ECO:0000313" key="2">
    <source>
        <dbReference type="Proteomes" id="UP000053413"/>
    </source>
</evidence>
<comment type="caution">
    <text evidence="1">The sequence shown here is derived from an EMBL/GenBank/DDBJ whole genome shotgun (WGS) entry which is preliminary data.</text>
</comment>
<proteinExistence type="predicted"/>
<evidence type="ECO:0000313" key="1">
    <source>
        <dbReference type="EMBL" id="KUL48402.1"/>
    </source>
</evidence>
<protein>
    <recommendedName>
        <fullName evidence="3">Solute-binding protein family 3/N-terminal domain-containing protein</fullName>
    </recommendedName>
</protein>
<reference evidence="2" key="1">
    <citation type="submission" date="2015-10" db="EMBL/GenBank/DDBJ databases">
        <authorList>
            <person name="Ju K.-S."/>
            <person name="Doroghazi J.R."/>
            <person name="Metcalf W.W."/>
        </authorList>
    </citation>
    <scope>NUCLEOTIDE SEQUENCE [LARGE SCALE GENOMIC DNA]</scope>
    <source>
        <strain evidence="2">NRRL F-8817</strain>
    </source>
</reference>
<organism evidence="1 2">
    <name type="scientific">Streptomyces violaceusniger</name>
    <dbReference type="NCBI Taxonomy" id="68280"/>
    <lineage>
        <taxon>Bacteria</taxon>
        <taxon>Bacillati</taxon>
        <taxon>Actinomycetota</taxon>
        <taxon>Actinomycetes</taxon>
        <taxon>Kitasatosporales</taxon>
        <taxon>Streptomycetaceae</taxon>
        <taxon>Streptomyces</taxon>
        <taxon>Streptomyces violaceusniger group</taxon>
    </lineage>
</organism>
<evidence type="ECO:0008006" key="3">
    <source>
        <dbReference type="Google" id="ProtNLM"/>
    </source>
</evidence>
<dbReference type="AlphaFoldDB" id="A0A0X3VVW3"/>
<dbReference type="Proteomes" id="UP000053413">
    <property type="component" value="Unassembled WGS sequence"/>
</dbReference>
<gene>
    <name evidence="1" type="ORF">ADL28_29600</name>
</gene>
<sequence length="62" mass="6580">MAGRTIAVPTKKDNGLGKPLRDAINHLIEKGVYGKILARWGLTSDGVSTSRLNPPGLPIEGK</sequence>
<name>A0A0X3VVW3_STRVO</name>
<dbReference type="EMBL" id="LLZJ01000377">
    <property type="protein sequence ID" value="KUL48402.1"/>
    <property type="molecule type" value="Genomic_DNA"/>
</dbReference>